<evidence type="ECO:0000256" key="4">
    <source>
        <dbReference type="ARBA" id="ARBA00022741"/>
    </source>
</evidence>
<evidence type="ECO:0000256" key="9">
    <source>
        <dbReference type="PIRNR" id="PIRNR003128"/>
    </source>
</evidence>
<evidence type="ECO:0000256" key="5">
    <source>
        <dbReference type="ARBA" id="ARBA00022763"/>
    </source>
</evidence>
<evidence type="ECO:0000256" key="3">
    <source>
        <dbReference type="ARBA" id="ARBA00021315"/>
    </source>
</evidence>
<keyword evidence="4" id="KW-0547">Nucleotide-binding</keyword>
<keyword evidence="6" id="KW-0067">ATP-binding</keyword>
<dbReference type="PIRSF" id="PIRSF003128">
    <property type="entry name" value="RecN"/>
    <property type="match status" value="1"/>
</dbReference>
<evidence type="ECO:0000313" key="13">
    <source>
        <dbReference type="Proteomes" id="UP001377804"/>
    </source>
</evidence>
<comment type="function">
    <text evidence="1 9">May be involved in recombinational repair of damaged DNA.</text>
</comment>
<dbReference type="Proteomes" id="UP001377804">
    <property type="component" value="Unassembled WGS sequence"/>
</dbReference>
<keyword evidence="5 9" id="KW-0227">DNA damage</keyword>
<evidence type="ECO:0000256" key="1">
    <source>
        <dbReference type="ARBA" id="ARBA00003618"/>
    </source>
</evidence>
<organism evidence="12 13">
    <name type="scientific">Holzapfeliella saturejae</name>
    <dbReference type="NCBI Taxonomy" id="3082953"/>
    <lineage>
        <taxon>Bacteria</taxon>
        <taxon>Bacillati</taxon>
        <taxon>Bacillota</taxon>
        <taxon>Bacilli</taxon>
        <taxon>Lactobacillales</taxon>
        <taxon>Lactobacillaceae</taxon>
        <taxon>Holzapfeliella</taxon>
    </lineage>
</organism>
<comment type="similarity">
    <text evidence="2 9">Belongs to the RecN family.</text>
</comment>
<dbReference type="Gene3D" id="3.40.50.300">
    <property type="entry name" value="P-loop containing nucleotide triphosphate hydrolases"/>
    <property type="match status" value="2"/>
</dbReference>
<dbReference type="PANTHER" id="PTHR11059:SF0">
    <property type="entry name" value="DNA REPAIR PROTEIN RECN"/>
    <property type="match status" value="1"/>
</dbReference>
<protein>
    <recommendedName>
        <fullName evidence="3 9">DNA repair protein RecN</fullName>
    </recommendedName>
    <alternativeName>
        <fullName evidence="8 9">Recombination protein N</fullName>
    </alternativeName>
</protein>
<dbReference type="RefSeq" id="WP_339969891.1">
    <property type="nucleotide sequence ID" value="NZ_JAWMWG010000001.1"/>
</dbReference>
<dbReference type="InterPro" id="IPR004604">
    <property type="entry name" value="DNA_recomb/repair_RecN"/>
</dbReference>
<accession>A0ABU8SGS0</accession>
<dbReference type="EMBL" id="JAWMWG010000001">
    <property type="protein sequence ID" value="MEJ6348581.1"/>
    <property type="molecule type" value="Genomic_DNA"/>
</dbReference>
<evidence type="ECO:0000256" key="6">
    <source>
        <dbReference type="ARBA" id="ARBA00022840"/>
    </source>
</evidence>
<evidence type="ECO:0000256" key="2">
    <source>
        <dbReference type="ARBA" id="ARBA00009441"/>
    </source>
</evidence>
<evidence type="ECO:0000256" key="7">
    <source>
        <dbReference type="ARBA" id="ARBA00023204"/>
    </source>
</evidence>
<sequence>MLSQLDIKNFAIIEEIQMTFDANMSTLIGETGAGKSIIIDALSLLMGQRASSEMVRSQANEAIITGLFEVEQHNYDKVQRLLDGYNIQLDDSQLIIQRRLSQKGRNIIRVNGELTTVSLLKELSPFLVNIHGQHDQQILMNQLSHLSLLDGYAKEQLAEVKLAYDKAFSTYQKLSQKLDKITDNAQQMAQQVDILNFQINEIEEADINLEADQTLEEELERLSNFQSISDKIYQLLAYLESDDQGLVAMMNAVKSESDELTVYGTEFKNLAQTINDAYYSIDDANHQLHTISDNFDFDEAHYQYVYERVTQLLALQKKYGPTLEDVIAFRDDAQKQLDELFFSQDDIEAIKQQRETVLQDVKKFAAQLTDIRSKQAKLLEQEVKQQLKDLYMDKAQFEIRLSLNQEFDKNGQDSAVFYISSNTGENLQPLHKVASGGEQSRVILALKTIFSRADQVSTVIFDEIDTGVSGRVATAIGQKMKQIAQNQQVLVITHSPQIAALSDYRYLIEKQVVEGRTRTTIHKLTLNDSIEAIAKMIAGDSVTNPALENAKALLGLTQ</sequence>
<evidence type="ECO:0000256" key="10">
    <source>
        <dbReference type="SAM" id="Coils"/>
    </source>
</evidence>
<dbReference type="NCBIfam" id="TIGR00634">
    <property type="entry name" value="recN"/>
    <property type="match status" value="1"/>
</dbReference>
<dbReference type="Pfam" id="PF02463">
    <property type="entry name" value="SMC_N"/>
    <property type="match status" value="1"/>
</dbReference>
<dbReference type="CDD" id="cd03241">
    <property type="entry name" value="ABC_RecN"/>
    <property type="match status" value="2"/>
</dbReference>
<keyword evidence="13" id="KW-1185">Reference proteome</keyword>
<reference evidence="12 13" key="1">
    <citation type="submission" date="2023-10" db="EMBL/GenBank/DDBJ databases">
        <title>Holzapfeliella saturejae sp. nov. isolated from Satureja montana flowers.</title>
        <authorList>
            <person name="Alcantara C."/>
            <person name="Zuniga M."/>
            <person name="Landete J.M."/>
            <person name="Monedero V."/>
        </authorList>
    </citation>
    <scope>NUCLEOTIDE SEQUENCE [LARGE SCALE GENOMIC DNA]</scope>
    <source>
        <strain evidence="12 13">He02</strain>
    </source>
</reference>
<keyword evidence="7 9" id="KW-0234">DNA repair</keyword>
<comment type="caution">
    <text evidence="12">The sequence shown here is derived from an EMBL/GenBank/DDBJ whole genome shotgun (WGS) entry which is preliminary data.</text>
</comment>
<dbReference type="SUPFAM" id="SSF52540">
    <property type="entry name" value="P-loop containing nucleoside triphosphate hydrolases"/>
    <property type="match status" value="2"/>
</dbReference>
<keyword evidence="10" id="KW-0175">Coiled coil</keyword>
<gene>
    <name evidence="12" type="primary">recN</name>
    <name evidence="12" type="ORF">R4Y45_04985</name>
</gene>
<feature type="coiled-coil region" evidence="10">
    <location>
        <begin position="171"/>
        <end position="222"/>
    </location>
</feature>
<dbReference type="PANTHER" id="PTHR11059">
    <property type="entry name" value="DNA REPAIR PROTEIN RECN"/>
    <property type="match status" value="1"/>
</dbReference>
<feature type="domain" description="RecF/RecN/SMC N-terminal" evidence="11">
    <location>
        <begin position="1"/>
        <end position="504"/>
    </location>
</feature>
<proteinExistence type="inferred from homology"/>
<evidence type="ECO:0000259" key="11">
    <source>
        <dbReference type="Pfam" id="PF02463"/>
    </source>
</evidence>
<name>A0ABU8SGS0_9LACO</name>
<dbReference type="InterPro" id="IPR003395">
    <property type="entry name" value="RecF/RecN/SMC_N"/>
</dbReference>
<evidence type="ECO:0000256" key="8">
    <source>
        <dbReference type="ARBA" id="ARBA00033408"/>
    </source>
</evidence>
<evidence type="ECO:0000313" key="12">
    <source>
        <dbReference type="EMBL" id="MEJ6348581.1"/>
    </source>
</evidence>
<dbReference type="InterPro" id="IPR027417">
    <property type="entry name" value="P-loop_NTPase"/>
</dbReference>